<protein>
    <submittedName>
        <fullName evidence="1">Transcriptional modulator of MazE/toxin, MazF</fullName>
    </submittedName>
</protein>
<proteinExistence type="predicted"/>
<name>A0A1H4Q9T1_9HYPH</name>
<dbReference type="GO" id="GO:0006402">
    <property type="term" value="P:mRNA catabolic process"/>
    <property type="evidence" value="ECO:0007669"/>
    <property type="project" value="TreeGrafter"/>
</dbReference>
<sequence>MEIRRGDLVTIAVAGDYGKPRPALVVQDDAFAELPSVVVLRITSDVHEWPLFRITVAPSQENGLRAVSQIMVDKPAAVPVAKLGRRIGHIETPLLAEVDQALARFLGV</sequence>
<dbReference type="GO" id="GO:0004521">
    <property type="term" value="F:RNA endonuclease activity"/>
    <property type="evidence" value="ECO:0007669"/>
    <property type="project" value="TreeGrafter"/>
</dbReference>
<dbReference type="EMBL" id="FNSL01000002">
    <property type="protein sequence ID" value="SEC16365.1"/>
    <property type="molecule type" value="Genomic_DNA"/>
</dbReference>
<accession>A0A1H4Q9T1</accession>
<dbReference type="GO" id="GO:0016075">
    <property type="term" value="P:rRNA catabolic process"/>
    <property type="evidence" value="ECO:0007669"/>
    <property type="project" value="TreeGrafter"/>
</dbReference>
<organism evidence="1 2">
    <name type="scientific">Nitratireductor aquibiodomus</name>
    <dbReference type="NCBI Taxonomy" id="204799"/>
    <lineage>
        <taxon>Bacteria</taxon>
        <taxon>Pseudomonadati</taxon>
        <taxon>Pseudomonadota</taxon>
        <taxon>Alphaproteobacteria</taxon>
        <taxon>Hyphomicrobiales</taxon>
        <taxon>Phyllobacteriaceae</taxon>
        <taxon>Nitratireductor</taxon>
    </lineage>
</organism>
<reference evidence="2" key="1">
    <citation type="submission" date="2016-10" db="EMBL/GenBank/DDBJ databases">
        <authorList>
            <person name="Varghese N."/>
            <person name="Submissions S."/>
        </authorList>
    </citation>
    <scope>NUCLEOTIDE SEQUENCE [LARGE SCALE GENOMIC DNA]</scope>
    <source>
        <strain evidence="2">ES.061</strain>
    </source>
</reference>
<dbReference type="GO" id="GO:0003677">
    <property type="term" value="F:DNA binding"/>
    <property type="evidence" value="ECO:0007669"/>
    <property type="project" value="InterPro"/>
</dbReference>
<dbReference type="Pfam" id="PF02452">
    <property type="entry name" value="PemK_toxin"/>
    <property type="match status" value="1"/>
</dbReference>
<keyword evidence="2" id="KW-1185">Reference proteome</keyword>
<gene>
    <name evidence="1" type="ORF">SAMN05216452_3995</name>
</gene>
<dbReference type="SUPFAM" id="SSF50118">
    <property type="entry name" value="Cell growth inhibitor/plasmid maintenance toxic component"/>
    <property type="match status" value="1"/>
</dbReference>
<evidence type="ECO:0000313" key="2">
    <source>
        <dbReference type="Proteomes" id="UP000199064"/>
    </source>
</evidence>
<dbReference type="PANTHER" id="PTHR33988">
    <property type="entry name" value="ENDORIBONUCLEASE MAZF-RELATED"/>
    <property type="match status" value="1"/>
</dbReference>
<dbReference type="InterPro" id="IPR011067">
    <property type="entry name" value="Plasmid_toxin/cell-grow_inhib"/>
</dbReference>
<evidence type="ECO:0000313" key="1">
    <source>
        <dbReference type="EMBL" id="SEC16365.1"/>
    </source>
</evidence>
<dbReference type="Proteomes" id="UP000199064">
    <property type="component" value="Unassembled WGS sequence"/>
</dbReference>
<dbReference type="RefSeq" id="WP_086008133.1">
    <property type="nucleotide sequence ID" value="NZ_FNSL01000002.1"/>
</dbReference>
<dbReference type="AlphaFoldDB" id="A0A1H4Q9T1"/>
<dbReference type="InterPro" id="IPR003477">
    <property type="entry name" value="PemK-like"/>
</dbReference>
<dbReference type="Gene3D" id="2.30.30.110">
    <property type="match status" value="1"/>
</dbReference>